<reference evidence="2" key="2">
    <citation type="submission" date="2013-05" db="EMBL/GenBank/DDBJ databases">
        <authorList>
            <person name="Carter J.-M."/>
            <person name="Baker S.C."/>
            <person name="Pink R."/>
            <person name="Carter D.R.F."/>
            <person name="Collins A."/>
            <person name="Tomlin J."/>
            <person name="Gibbs M."/>
            <person name="Breuker C.J."/>
        </authorList>
    </citation>
    <scope>NUCLEOTIDE SEQUENCE</scope>
    <source>
        <tissue evidence="2">Ovary</tissue>
    </source>
</reference>
<evidence type="ECO:0000256" key="1">
    <source>
        <dbReference type="SAM" id="MobiDB-lite"/>
    </source>
</evidence>
<sequence length="71" mass="7952">MSIVTSNASLDKSGNKRGISPQYRVFYLALSRKCEILYLRLLYYGAGRTPSDNPVPSEPSTATRCRSFDTM</sequence>
<protein>
    <submittedName>
        <fullName evidence="2">Uncharacterized protein</fullName>
    </submittedName>
</protein>
<feature type="compositionally biased region" description="Polar residues" evidence="1">
    <location>
        <begin position="50"/>
        <end position="71"/>
    </location>
</feature>
<accession>S4PT63</accession>
<feature type="region of interest" description="Disordered" evidence="1">
    <location>
        <begin position="48"/>
        <end position="71"/>
    </location>
</feature>
<reference evidence="2" key="1">
    <citation type="journal article" date="2013" name="BMC Genomics">
        <title>Unscrambling butterfly oogenesis.</title>
        <authorList>
            <person name="Carter J.M."/>
            <person name="Baker S.C."/>
            <person name="Pink R."/>
            <person name="Carter D.R."/>
            <person name="Collins A."/>
            <person name="Tomlin J."/>
            <person name="Gibbs M."/>
            <person name="Breuker C.J."/>
        </authorList>
    </citation>
    <scope>NUCLEOTIDE SEQUENCE</scope>
    <source>
        <tissue evidence="2">Ovary</tissue>
    </source>
</reference>
<dbReference type="EMBL" id="GAIX01012588">
    <property type="protein sequence ID" value="JAA79972.1"/>
    <property type="molecule type" value="Transcribed_RNA"/>
</dbReference>
<evidence type="ECO:0000313" key="2">
    <source>
        <dbReference type="EMBL" id="JAA79972.1"/>
    </source>
</evidence>
<dbReference type="AlphaFoldDB" id="S4PT63"/>
<proteinExistence type="predicted"/>
<organism evidence="2">
    <name type="scientific">Pararge aegeria</name>
    <name type="common">speckled wood butterfly</name>
    <dbReference type="NCBI Taxonomy" id="116150"/>
    <lineage>
        <taxon>Eukaryota</taxon>
        <taxon>Metazoa</taxon>
        <taxon>Ecdysozoa</taxon>
        <taxon>Arthropoda</taxon>
        <taxon>Hexapoda</taxon>
        <taxon>Insecta</taxon>
        <taxon>Pterygota</taxon>
        <taxon>Neoptera</taxon>
        <taxon>Endopterygota</taxon>
        <taxon>Lepidoptera</taxon>
        <taxon>Glossata</taxon>
        <taxon>Ditrysia</taxon>
        <taxon>Papilionoidea</taxon>
        <taxon>Nymphalidae</taxon>
        <taxon>Satyrinae</taxon>
        <taxon>Satyrini</taxon>
        <taxon>Parargina</taxon>
        <taxon>Pararge</taxon>
    </lineage>
</organism>
<name>S4PT63_9NEOP</name>